<dbReference type="GO" id="GO:0004386">
    <property type="term" value="F:helicase activity"/>
    <property type="evidence" value="ECO:0007669"/>
    <property type="project" value="UniProtKB-KW"/>
</dbReference>
<dbReference type="AlphaFoldDB" id="T1CD63"/>
<keyword evidence="1" id="KW-0067">ATP-binding</keyword>
<organism evidence="1">
    <name type="scientific">mine drainage metagenome</name>
    <dbReference type="NCBI Taxonomy" id="410659"/>
    <lineage>
        <taxon>unclassified sequences</taxon>
        <taxon>metagenomes</taxon>
        <taxon>ecological metagenomes</taxon>
    </lineage>
</organism>
<evidence type="ECO:0000313" key="1">
    <source>
        <dbReference type="EMBL" id="EQD64630.1"/>
    </source>
</evidence>
<name>T1CD63_9ZZZZ</name>
<comment type="caution">
    <text evidence="1">The sequence shown here is derived from an EMBL/GenBank/DDBJ whole genome shotgun (WGS) entry which is preliminary data.</text>
</comment>
<feature type="non-terminal residue" evidence="1">
    <location>
        <position position="185"/>
    </location>
</feature>
<accession>T1CD63</accession>
<keyword evidence="1" id="KW-0347">Helicase</keyword>
<keyword evidence="1" id="KW-0378">Hydrolase</keyword>
<reference evidence="1" key="1">
    <citation type="submission" date="2013-08" db="EMBL/GenBank/DDBJ databases">
        <authorList>
            <person name="Mendez C."/>
            <person name="Richter M."/>
            <person name="Ferrer M."/>
            <person name="Sanchez J."/>
        </authorList>
    </citation>
    <scope>NUCLEOTIDE SEQUENCE</scope>
</reference>
<dbReference type="EMBL" id="AUZY01004205">
    <property type="protein sequence ID" value="EQD64630.1"/>
    <property type="molecule type" value="Genomic_DNA"/>
</dbReference>
<protein>
    <submittedName>
        <fullName evidence="1">DEAD/DEAH box helicase</fullName>
    </submittedName>
</protein>
<proteinExistence type="predicted"/>
<feature type="non-terminal residue" evidence="1">
    <location>
        <position position="1"/>
    </location>
</feature>
<gene>
    <name evidence="1" type="ORF">B1B_06636</name>
</gene>
<sequence>PLWSADRKKILRMAPAEYIGRYMKNWFDYSIADEMHQLAGDTAQGNALGVLAQAGRKALALTGTLLGGYADDIFNILYRLDAPQMATEGFAWGGEGRMDFVRQYGVIETVKKEREEDNACSRRSKKSTTVKRRPGASPLLFGKFLMSNTAFVSLEDIASELPPYDEQVIEVEMEPHLESAYGEIE</sequence>
<reference evidence="1" key="2">
    <citation type="journal article" date="2014" name="ISME J.">
        <title>Microbial stratification in low pH oxic and suboxic macroscopic growths along an acid mine drainage.</title>
        <authorList>
            <person name="Mendez-Garcia C."/>
            <person name="Mesa V."/>
            <person name="Sprenger R.R."/>
            <person name="Richter M."/>
            <person name="Diez M.S."/>
            <person name="Solano J."/>
            <person name="Bargiela R."/>
            <person name="Golyshina O.V."/>
            <person name="Manteca A."/>
            <person name="Ramos J.L."/>
            <person name="Gallego J.R."/>
            <person name="Llorente I."/>
            <person name="Martins Dos Santos V.A."/>
            <person name="Jensen O.N."/>
            <person name="Pelaez A.I."/>
            <person name="Sanchez J."/>
            <person name="Ferrer M."/>
        </authorList>
    </citation>
    <scope>NUCLEOTIDE SEQUENCE</scope>
</reference>
<keyword evidence="1" id="KW-0547">Nucleotide-binding</keyword>